<dbReference type="Gramene" id="Ma03_t21730.1">
    <property type="protein sequence ID" value="Ma03_p21730.1"/>
    <property type="gene ID" value="Ma03_g21730"/>
</dbReference>
<gene>
    <name evidence="2" type="ORF">GSMUA_196710.1</name>
</gene>
<evidence type="ECO:0000313" key="4">
    <source>
        <dbReference type="Proteomes" id="UP000012960"/>
    </source>
</evidence>
<feature type="region of interest" description="Disordered" evidence="1">
    <location>
        <begin position="23"/>
        <end position="44"/>
    </location>
</feature>
<dbReference type="EMBL" id="HG996468">
    <property type="protein sequence ID" value="CAG1850895.1"/>
    <property type="molecule type" value="Genomic_DNA"/>
</dbReference>
<name>A0A804IET3_MUSAM</name>
<dbReference type="AlphaFoldDB" id="A0A804IET3"/>
<dbReference type="InParanoid" id="A0A804IET3"/>
<evidence type="ECO:0000256" key="1">
    <source>
        <dbReference type="SAM" id="MobiDB-lite"/>
    </source>
</evidence>
<dbReference type="PANTHER" id="PTHR35094:SF7">
    <property type="entry name" value="LEUCINE-RICH REPEAT EXTENSIN-LIKE PROTEIN 2"/>
    <property type="match status" value="1"/>
</dbReference>
<accession>A0A804IET3</accession>
<evidence type="ECO:0000313" key="3">
    <source>
        <dbReference type="EnsemblPlants" id="Ma03_p21730.1"/>
    </source>
</evidence>
<reference evidence="3" key="2">
    <citation type="submission" date="2021-05" db="UniProtKB">
        <authorList>
            <consortium name="EnsemblPlants"/>
        </authorList>
    </citation>
    <scope>IDENTIFICATION</scope>
    <source>
        <strain evidence="3">subsp. malaccensis</strain>
    </source>
</reference>
<dbReference type="OMA" id="IKVMAME"/>
<protein>
    <submittedName>
        <fullName evidence="2">(wild Malaysian banana) hypothetical protein</fullName>
    </submittedName>
</protein>
<evidence type="ECO:0000313" key="2">
    <source>
        <dbReference type="EMBL" id="CAG1850895.1"/>
    </source>
</evidence>
<sequence length="173" mass="18795">MQLPFADASITVPSDIKVMAMEKTLSSQDSTNRRRARRRPTVDSSEEKMLLTVVVVLLLTECVAASDGDGVAVTRPERELDMMCPCYPCGQPCSIPSPPPPPPPPPPACPPPPLPPSPPCYSCNQPPTPPCYSCYTPGNVYPVDPEYLLSGAWRTHHGWWTGMISCGLLAMLF</sequence>
<keyword evidence="4" id="KW-1185">Reference proteome</keyword>
<proteinExistence type="predicted"/>
<dbReference type="Proteomes" id="UP000012960">
    <property type="component" value="Unplaced"/>
</dbReference>
<reference evidence="2" key="1">
    <citation type="submission" date="2021-03" db="EMBL/GenBank/DDBJ databases">
        <authorList>
            <consortium name="Genoscope - CEA"/>
            <person name="William W."/>
        </authorList>
    </citation>
    <scope>NUCLEOTIDE SEQUENCE</scope>
    <source>
        <strain evidence="2">Doubled-haploid Pahang</strain>
    </source>
</reference>
<dbReference type="EnsemblPlants" id="Ma03_t21730.1">
    <property type="protein sequence ID" value="Ma03_p21730.1"/>
    <property type="gene ID" value="Ma03_g21730"/>
</dbReference>
<dbReference type="KEGG" id="mus:103974151"/>
<organism evidence="3 4">
    <name type="scientific">Musa acuminata subsp. malaccensis</name>
    <name type="common">Wild banana</name>
    <name type="synonym">Musa malaccensis</name>
    <dbReference type="NCBI Taxonomy" id="214687"/>
    <lineage>
        <taxon>Eukaryota</taxon>
        <taxon>Viridiplantae</taxon>
        <taxon>Streptophyta</taxon>
        <taxon>Embryophyta</taxon>
        <taxon>Tracheophyta</taxon>
        <taxon>Spermatophyta</taxon>
        <taxon>Magnoliopsida</taxon>
        <taxon>Liliopsida</taxon>
        <taxon>Zingiberales</taxon>
        <taxon>Musaceae</taxon>
        <taxon>Musa</taxon>
    </lineage>
</organism>
<dbReference type="PANTHER" id="PTHR35094">
    <property type="entry name" value="LEUCINE-RICH REPEAT EXTENSIN-LIKE PROTEIN 2"/>
    <property type="match status" value="1"/>
</dbReference>